<dbReference type="EMBL" id="JBBMFF010000158">
    <property type="protein sequence ID" value="MEQ2510456.1"/>
    <property type="molecule type" value="Genomic_DNA"/>
</dbReference>
<dbReference type="CDD" id="cd07344">
    <property type="entry name" value="M48_yhfN_like"/>
    <property type="match status" value="1"/>
</dbReference>
<evidence type="ECO:0000259" key="1">
    <source>
        <dbReference type="Pfam" id="PF01863"/>
    </source>
</evidence>
<dbReference type="Proteomes" id="UP001491552">
    <property type="component" value="Unassembled WGS sequence"/>
</dbReference>
<sequence length="186" mass="20875">MTELRIVRSRRKTLALQVLPTGEIVARAPLRLPERDIHAFAEQHAAWLEAAVARARAGSRAAQQAGILSEAELQRLRTAARADLTERVTRLAARMGVDFAGITIRAQRTRWGSCSARGSLSFNCLLMLAPPEVREYVAVHELCHRKQMNHSAAFWREVALWLPDYAAQRAWLREHGPALLGRLPET</sequence>
<feature type="domain" description="YgjP-like metallopeptidase" evidence="1">
    <location>
        <begin position="76"/>
        <end position="175"/>
    </location>
</feature>
<protein>
    <submittedName>
        <fullName evidence="2">M48 family metallopeptidase</fullName>
    </submittedName>
</protein>
<keyword evidence="3" id="KW-1185">Reference proteome</keyword>
<dbReference type="InterPro" id="IPR053136">
    <property type="entry name" value="UTP_pyrophosphatase-like"/>
</dbReference>
<dbReference type="Gene3D" id="3.30.2010.10">
    <property type="entry name" value="Metalloproteases ('zincins'), catalytic domain"/>
    <property type="match status" value="1"/>
</dbReference>
<evidence type="ECO:0000313" key="2">
    <source>
        <dbReference type="EMBL" id="MEQ2510456.1"/>
    </source>
</evidence>
<gene>
    <name evidence="2" type="ORF">WMO66_04200</name>
</gene>
<dbReference type="InterPro" id="IPR002725">
    <property type="entry name" value="YgjP-like_metallopeptidase"/>
</dbReference>
<dbReference type="Pfam" id="PF01863">
    <property type="entry name" value="YgjP-like"/>
    <property type="match status" value="1"/>
</dbReference>
<dbReference type="PANTHER" id="PTHR30399:SF1">
    <property type="entry name" value="UTP PYROPHOSPHATASE"/>
    <property type="match status" value="1"/>
</dbReference>
<dbReference type="PANTHER" id="PTHR30399">
    <property type="entry name" value="UNCHARACTERIZED PROTEIN YGJP"/>
    <property type="match status" value="1"/>
</dbReference>
<organism evidence="2 3">
    <name type="scientific">Faecousia intestinalis</name>
    <dbReference type="NCBI Taxonomy" id="3133167"/>
    <lineage>
        <taxon>Bacteria</taxon>
        <taxon>Bacillati</taxon>
        <taxon>Bacillota</taxon>
        <taxon>Clostridia</taxon>
        <taxon>Eubacteriales</taxon>
        <taxon>Oscillospiraceae</taxon>
        <taxon>Faecousia</taxon>
    </lineage>
</organism>
<reference evidence="2 3" key="1">
    <citation type="submission" date="2024-03" db="EMBL/GenBank/DDBJ databases">
        <title>Human intestinal bacterial collection.</title>
        <authorList>
            <person name="Pauvert C."/>
            <person name="Hitch T.C.A."/>
            <person name="Clavel T."/>
        </authorList>
    </citation>
    <scope>NUCLEOTIDE SEQUENCE [LARGE SCALE GENOMIC DNA]</scope>
    <source>
        <strain evidence="2 3">CLA-AA-H192</strain>
    </source>
</reference>
<dbReference type="RefSeq" id="WP_349135128.1">
    <property type="nucleotide sequence ID" value="NZ_JBBMFF010000158.1"/>
</dbReference>
<comment type="caution">
    <text evidence="2">The sequence shown here is derived from an EMBL/GenBank/DDBJ whole genome shotgun (WGS) entry which is preliminary data.</text>
</comment>
<evidence type="ECO:0000313" key="3">
    <source>
        <dbReference type="Proteomes" id="UP001491552"/>
    </source>
</evidence>
<accession>A0ABV1G4W1</accession>
<proteinExistence type="predicted"/>
<name>A0ABV1G4W1_9FIRM</name>